<dbReference type="InterPro" id="IPR004408">
    <property type="entry name" value="Biotin_CoA_COase_ligase"/>
</dbReference>
<dbReference type="AlphaFoldDB" id="A0A1A9I6L6"/>
<dbReference type="SUPFAM" id="SSF55681">
    <property type="entry name" value="Class II aaRS and biotin synthetases"/>
    <property type="match status" value="1"/>
</dbReference>
<gene>
    <name evidence="3" type="ORF">A8C56_22120</name>
</gene>
<protein>
    <submittedName>
        <fullName evidence="3">Biotin--[acetyl-CoA-carboxylase] ligase</fullName>
    </submittedName>
</protein>
<evidence type="ECO:0000313" key="4">
    <source>
        <dbReference type="Proteomes" id="UP000077667"/>
    </source>
</evidence>
<dbReference type="PROSITE" id="PS51733">
    <property type="entry name" value="BPL_LPL_CATALYTIC"/>
    <property type="match status" value="1"/>
</dbReference>
<sequence length="256" mass="28324">MIQNKGDNRQIPAIIELSQVDSTNNYALGQIREGLAYHGLAIFAHEQLAGKGQRGKKWVTEPGQNIHLSLIIEPKPLVLSDLFALSALVAVKTREFLHEKAPGNWWIKWPNDLYFQDRKAGGILIENILSGQNWKWAVIGIGLNINQAHFSGDLNKAVSLHQITDLSYNCVELAAGLAESILHGLAKPDAGCDQYAADNLEQYNRFLFRKGEVVKFADGDMVFEAKVLGVTRDGKLQLEGAPAPFYEHGALSWLVP</sequence>
<dbReference type="KEGG" id="nia:A8C56_22120"/>
<evidence type="ECO:0000313" key="3">
    <source>
        <dbReference type="EMBL" id="ANH83318.1"/>
    </source>
</evidence>
<dbReference type="RefSeq" id="WP_067760770.1">
    <property type="nucleotide sequence ID" value="NZ_CP015772.1"/>
</dbReference>
<dbReference type="PANTHER" id="PTHR12835:SF5">
    <property type="entry name" value="BIOTIN--PROTEIN LIGASE"/>
    <property type="match status" value="1"/>
</dbReference>
<dbReference type="EMBL" id="CP015772">
    <property type="protein sequence ID" value="ANH83318.1"/>
    <property type="molecule type" value="Genomic_DNA"/>
</dbReference>
<dbReference type="STRING" id="1176587.A8C56_22120"/>
<keyword evidence="1 3" id="KW-0436">Ligase</keyword>
<feature type="domain" description="BPL/LPL catalytic" evidence="2">
    <location>
        <begin position="9"/>
        <end position="189"/>
    </location>
</feature>
<evidence type="ECO:0000259" key="2">
    <source>
        <dbReference type="PROSITE" id="PS51733"/>
    </source>
</evidence>
<dbReference type="InterPro" id="IPR004143">
    <property type="entry name" value="BPL_LPL_catalytic"/>
</dbReference>
<dbReference type="OrthoDB" id="9807064at2"/>
<dbReference type="InterPro" id="IPR045864">
    <property type="entry name" value="aa-tRNA-synth_II/BPL/LPL"/>
</dbReference>
<dbReference type="Gene3D" id="3.30.930.10">
    <property type="entry name" value="Bira Bifunctional Protein, Domain 2"/>
    <property type="match status" value="1"/>
</dbReference>
<dbReference type="NCBIfam" id="TIGR00121">
    <property type="entry name" value="birA_ligase"/>
    <property type="match status" value="1"/>
</dbReference>
<dbReference type="PANTHER" id="PTHR12835">
    <property type="entry name" value="BIOTIN PROTEIN LIGASE"/>
    <property type="match status" value="1"/>
</dbReference>
<dbReference type="Proteomes" id="UP000077667">
    <property type="component" value="Chromosome"/>
</dbReference>
<accession>A0A1A9I6L6</accession>
<proteinExistence type="predicted"/>
<dbReference type="CDD" id="cd16442">
    <property type="entry name" value="BPL"/>
    <property type="match status" value="1"/>
</dbReference>
<keyword evidence="4" id="KW-1185">Reference proteome</keyword>
<dbReference type="Pfam" id="PF03099">
    <property type="entry name" value="BPL_LplA_LipB"/>
    <property type="match status" value="1"/>
</dbReference>
<reference evidence="3 4" key="1">
    <citation type="submission" date="2016-05" db="EMBL/GenBank/DDBJ databases">
        <title>Niabella ginsenosidivorans BS26 whole genome sequencing.</title>
        <authorList>
            <person name="Im W.T."/>
            <person name="Siddiqi M.Z."/>
        </authorList>
    </citation>
    <scope>NUCLEOTIDE SEQUENCE [LARGE SCALE GENOMIC DNA]</scope>
    <source>
        <strain evidence="3 4">BS26</strain>
    </source>
</reference>
<name>A0A1A9I6L6_9BACT</name>
<dbReference type="GO" id="GO:0005737">
    <property type="term" value="C:cytoplasm"/>
    <property type="evidence" value="ECO:0007669"/>
    <property type="project" value="TreeGrafter"/>
</dbReference>
<evidence type="ECO:0000256" key="1">
    <source>
        <dbReference type="ARBA" id="ARBA00022598"/>
    </source>
</evidence>
<dbReference type="GO" id="GO:0004077">
    <property type="term" value="F:biotin--[biotin carboxyl-carrier protein] ligase activity"/>
    <property type="evidence" value="ECO:0007669"/>
    <property type="project" value="InterPro"/>
</dbReference>
<organism evidence="3 4">
    <name type="scientific">Niabella ginsenosidivorans</name>
    <dbReference type="NCBI Taxonomy" id="1176587"/>
    <lineage>
        <taxon>Bacteria</taxon>
        <taxon>Pseudomonadati</taxon>
        <taxon>Bacteroidota</taxon>
        <taxon>Chitinophagia</taxon>
        <taxon>Chitinophagales</taxon>
        <taxon>Chitinophagaceae</taxon>
        <taxon>Niabella</taxon>
    </lineage>
</organism>